<evidence type="ECO:0000256" key="1">
    <source>
        <dbReference type="SAM" id="Coils"/>
    </source>
</evidence>
<protein>
    <submittedName>
        <fullName evidence="3">Uncharacterized protein</fullName>
    </submittedName>
</protein>
<dbReference type="OrthoDB" id="6145717at2759"/>
<dbReference type="Proteomes" id="UP000288216">
    <property type="component" value="Unassembled WGS sequence"/>
</dbReference>
<evidence type="ECO:0000313" key="3">
    <source>
        <dbReference type="EMBL" id="GCB67805.1"/>
    </source>
</evidence>
<feature type="compositionally biased region" description="Polar residues" evidence="2">
    <location>
        <begin position="327"/>
        <end position="345"/>
    </location>
</feature>
<dbReference type="Pfam" id="PF15818">
    <property type="entry name" value="CCDC73"/>
    <property type="match status" value="1"/>
</dbReference>
<organism evidence="3 4">
    <name type="scientific">Scyliorhinus torazame</name>
    <name type="common">Cloudy catshark</name>
    <name type="synonym">Catulus torazame</name>
    <dbReference type="NCBI Taxonomy" id="75743"/>
    <lineage>
        <taxon>Eukaryota</taxon>
        <taxon>Metazoa</taxon>
        <taxon>Chordata</taxon>
        <taxon>Craniata</taxon>
        <taxon>Vertebrata</taxon>
        <taxon>Chondrichthyes</taxon>
        <taxon>Elasmobranchii</taxon>
        <taxon>Galeomorphii</taxon>
        <taxon>Galeoidea</taxon>
        <taxon>Carcharhiniformes</taxon>
        <taxon>Scyliorhinidae</taxon>
        <taxon>Scyliorhinus</taxon>
    </lineage>
</organism>
<name>A0A401P3S4_SCYTO</name>
<evidence type="ECO:0000313" key="4">
    <source>
        <dbReference type="Proteomes" id="UP000288216"/>
    </source>
</evidence>
<dbReference type="OMA" id="KMDLHAE"/>
<feature type="coiled-coil region" evidence="1">
    <location>
        <begin position="17"/>
        <end position="79"/>
    </location>
</feature>
<comment type="caution">
    <text evidence="3">The sequence shown here is derived from an EMBL/GenBank/DDBJ whole genome shotgun (WGS) entry which is preliminary data.</text>
</comment>
<sequence>MCEERGAFPKHEVLKLLQQTQQLLQRQELALHRTEKELKVSGEKYQILERDNELLQEKAKEDEDKFQILERENEKSTAQWKKENNLEHFEQHTAQRPPGQQTCVKEALMVTDNKVKETGMHNTIEEEIKDEFIKREFKNQEISNDSEGEIVNADNTVTNSNVLPPDTTKPAAEMPEKATDNGALFVNEGQYTSVSTVNINFGEPSDIQQDEIRNTCYDAESASAKLKSQCTSFYLAEVPVKGGKMLPDSADALGVCSADVGQQTDSITHKFDGGKSEAVYDTNDKTKTTQCDKGVFINEPPRTEARATPGTDEILSRKVNANEVRQDTNQTQQQNVSDIVSQSVTHENKNEQKSSLQQQDEHRSQANTLMEGNCTSSNMVECSQFHKSCSKSDVSSTKLPTDQCNQCVPPFAACKINRSVYVDTKPQSGILVEIRDLGSMEHEEYITKEISSNAPRNLNTHDQQKEPHDLETVISDSEAIEDLQATVSIDKPLGNLKKLHGNLAQINDYLSVTSSHSLNLVTNVDHSTVLVPNSQSLEKANGSANDSEATVEIQQAAVSKMDLHAEIPEANGSSKITENEFKPIIISTSVNPVATITLDHRNTTSTSETESASNKAATSQSDWTFCGLPILDSGKGKDMLNKAPASLPRDKLEAPVINRRFPSAFTFRREVGEISLKSSNAAGNVFF</sequence>
<feature type="region of interest" description="Disordered" evidence="2">
    <location>
        <begin position="324"/>
        <end position="365"/>
    </location>
</feature>
<dbReference type="EMBL" id="BFAA01005812">
    <property type="protein sequence ID" value="GCB67805.1"/>
    <property type="molecule type" value="Genomic_DNA"/>
</dbReference>
<accession>A0A401P3S4</accession>
<reference evidence="3 4" key="1">
    <citation type="journal article" date="2018" name="Nat. Ecol. Evol.">
        <title>Shark genomes provide insights into elasmobranch evolution and the origin of vertebrates.</title>
        <authorList>
            <person name="Hara Y"/>
            <person name="Yamaguchi K"/>
            <person name="Onimaru K"/>
            <person name="Kadota M"/>
            <person name="Koyanagi M"/>
            <person name="Keeley SD"/>
            <person name="Tatsumi K"/>
            <person name="Tanaka K"/>
            <person name="Motone F"/>
            <person name="Kageyama Y"/>
            <person name="Nozu R"/>
            <person name="Adachi N"/>
            <person name="Nishimura O"/>
            <person name="Nakagawa R"/>
            <person name="Tanegashima C"/>
            <person name="Kiyatake I"/>
            <person name="Matsumoto R"/>
            <person name="Murakumo K"/>
            <person name="Nishida K"/>
            <person name="Terakita A"/>
            <person name="Kuratani S"/>
            <person name="Sato K"/>
            <person name="Hyodo S Kuraku.S."/>
        </authorList>
    </citation>
    <scope>NUCLEOTIDE SEQUENCE [LARGE SCALE GENOMIC DNA]</scope>
</reference>
<dbReference type="InterPro" id="IPR031650">
    <property type="entry name" value="CCDC73"/>
</dbReference>
<proteinExistence type="predicted"/>
<dbReference type="AlphaFoldDB" id="A0A401P3S4"/>
<keyword evidence="1" id="KW-0175">Coiled coil</keyword>
<evidence type="ECO:0000256" key="2">
    <source>
        <dbReference type="SAM" id="MobiDB-lite"/>
    </source>
</evidence>
<gene>
    <name evidence="3" type="ORF">scyTo_0012190</name>
</gene>
<dbReference type="STRING" id="75743.A0A401P3S4"/>
<keyword evidence="4" id="KW-1185">Reference proteome</keyword>